<evidence type="ECO:0000313" key="2">
    <source>
        <dbReference type="Proteomes" id="UP000244005"/>
    </source>
</evidence>
<proteinExistence type="predicted"/>
<reference evidence="2" key="1">
    <citation type="journal article" date="2017" name="Cell">
        <title>Insights into land plant evolution garnered from the Marchantia polymorpha genome.</title>
        <authorList>
            <person name="Bowman J.L."/>
            <person name="Kohchi T."/>
            <person name="Yamato K.T."/>
            <person name="Jenkins J."/>
            <person name="Shu S."/>
            <person name="Ishizaki K."/>
            <person name="Yamaoka S."/>
            <person name="Nishihama R."/>
            <person name="Nakamura Y."/>
            <person name="Berger F."/>
            <person name="Adam C."/>
            <person name="Aki S.S."/>
            <person name="Althoff F."/>
            <person name="Araki T."/>
            <person name="Arteaga-Vazquez M.A."/>
            <person name="Balasubrmanian S."/>
            <person name="Barry K."/>
            <person name="Bauer D."/>
            <person name="Boehm C.R."/>
            <person name="Briginshaw L."/>
            <person name="Caballero-Perez J."/>
            <person name="Catarino B."/>
            <person name="Chen F."/>
            <person name="Chiyoda S."/>
            <person name="Chovatia M."/>
            <person name="Davies K.M."/>
            <person name="Delmans M."/>
            <person name="Demura T."/>
            <person name="Dierschke T."/>
            <person name="Dolan L."/>
            <person name="Dorantes-Acosta A.E."/>
            <person name="Eklund D.M."/>
            <person name="Florent S.N."/>
            <person name="Flores-Sandoval E."/>
            <person name="Fujiyama A."/>
            <person name="Fukuzawa H."/>
            <person name="Galik B."/>
            <person name="Grimanelli D."/>
            <person name="Grimwood J."/>
            <person name="Grossniklaus U."/>
            <person name="Hamada T."/>
            <person name="Haseloff J."/>
            <person name="Hetherington A.J."/>
            <person name="Higo A."/>
            <person name="Hirakawa Y."/>
            <person name="Hundley H.N."/>
            <person name="Ikeda Y."/>
            <person name="Inoue K."/>
            <person name="Inoue S.I."/>
            <person name="Ishida S."/>
            <person name="Jia Q."/>
            <person name="Kakita M."/>
            <person name="Kanazawa T."/>
            <person name="Kawai Y."/>
            <person name="Kawashima T."/>
            <person name="Kennedy M."/>
            <person name="Kinose K."/>
            <person name="Kinoshita T."/>
            <person name="Kohara Y."/>
            <person name="Koide E."/>
            <person name="Komatsu K."/>
            <person name="Kopischke S."/>
            <person name="Kubo M."/>
            <person name="Kyozuka J."/>
            <person name="Lagercrantz U."/>
            <person name="Lin S.S."/>
            <person name="Lindquist E."/>
            <person name="Lipzen A.M."/>
            <person name="Lu C.W."/>
            <person name="De Luna E."/>
            <person name="Martienssen R.A."/>
            <person name="Minamino N."/>
            <person name="Mizutani M."/>
            <person name="Mizutani M."/>
            <person name="Mochizuki N."/>
            <person name="Monte I."/>
            <person name="Mosher R."/>
            <person name="Nagasaki H."/>
            <person name="Nakagami H."/>
            <person name="Naramoto S."/>
            <person name="Nishitani K."/>
            <person name="Ohtani M."/>
            <person name="Okamoto T."/>
            <person name="Okumura M."/>
            <person name="Phillips J."/>
            <person name="Pollak B."/>
            <person name="Reinders A."/>
            <person name="Rovekamp M."/>
            <person name="Sano R."/>
            <person name="Sawa S."/>
            <person name="Schmid M.W."/>
            <person name="Shirakawa M."/>
            <person name="Solano R."/>
            <person name="Spunde A."/>
            <person name="Suetsugu N."/>
            <person name="Sugano S."/>
            <person name="Sugiyama A."/>
            <person name="Sun R."/>
            <person name="Suzuki Y."/>
            <person name="Takenaka M."/>
            <person name="Takezawa D."/>
            <person name="Tomogane H."/>
            <person name="Tsuzuki M."/>
            <person name="Ueda T."/>
            <person name="Umeda M."/>
            <person name="Ward J.M."/>
            <person name="Watanabe Y."/>
            <person name="Yazaki K."/>
            <person name="Yokoyama R."/>
            <person name="Yoshitake Y."/>
            <person name="Yotsui I."/>
            <person name="Zachgo S."/>
            <person name="Schmutz J."/>
        </authorList>
    </citation>
    <scope>NUCLEOTIDE SEQUENCE [LARGE SCALE GENOMIC DNA]</scope>
    <source>
        <strain evidence="2">Tak-1</strain>
    </source>
</reference>
<sequence length="93" mass="10428">MGSNVRFVPNFEKKGPRRIGGQRFSSQPNYCSRDTDYPQWAHILHYFSHGSCVMLAQECGQCVSSQPRVSNPFPALGLFHPNRLTTCSCCTTS</sequence>
<gene>
    <name evidence="1" type="ORF">MARPO_0090s0084</name>
</gene>
<accession>A0A2R6WHM9</accession>
<dbReference type="Proteomes" id="UP000244005">
    <property type="component" value="Unassembled WGS sequence"/>
</dbReference>
<keyword evidence="2" id="KW-1185">Reference proteome</keyword>
<evidence type="ECO:0000313" key="1">
    <source>
        <dbReference type="EMBL" id="PTQ33351.1"/>
    </source>
</evidence>
<organism evidence="1 2">
    <name type="scientific">Marchantia polymorpha</name>
    <name type="common">Common liverwort</name>
    <name type="synonym">Marchantia aquatica</name>
    <dbReference type="NCBI Taxonomy" id="3197"/>
    <lineage>
        <taxon>Eukaryota</taxon>
        <taxon>Viridiplantae</taxon>
        <taxon>Streptophyta</taxon>
        <taxon>Embryophyta</taxon>
        <taxon>Marchantiophyta</taxon>
        <taxon>Marchantiopsida</taxon>
        <taxon>Marchantiidae</taxon>
        <taxon>Marchantiales</taxon>
        <taxon>Marchantiaceae</taxon>
        <taxon>Marchantia</taxon>
    </lineage>
</organism>
<name>A0A2R6WHM9_MARPO</name>
<dbReference type="AlphaFoldDB" id="A0A2R6WHM9"/>
<protein>
    <submittedName>
        <fullName evidence="1">Uncharacterized protein</fullName>
    </submittedName>
</protein>
<dbReference type="EMBL" id="KZ772762">
    <property type="protein sequence ID" value="PTQ33351.1"/>
    <property type="molecule type" value="Genomic_DNA"/>
</dbReference>